<evidence type="ECO:0000313" key="3">
    <source>
        <dbReference type="EMBL" id="KAJ1520799.1"/>
    </source>
</evidence>
<feature type="region of interest" description="Disordered" evidence="1">
    <location>
        <begin position="363"/>
        <end position="418"/>
    </location>
</feature>
<comment type="caution">
    <text evidence="3">The sequence shown here is derived from an EMBL/GenBank/DDBJ whole genome shotgun (WGS) entry which is preliminary data.</text>
</comment>
<evidence type="ECO:0000259" key="2">
    <source>
        <dbReference type="Pfam" id="PF23649"/>
    </source>
</evidence>
<feature type="region of interest" description="Disordered" evidence="1">
    <location>
        <begin position="586"/>
        <end position="606"/>
    </location>
</feature>
<dbReference type="Pfam" id="PF23649">
    <property type="entry name" value="FKBP15"/>
    <property type="match status" value="1"/>
</dbReference>
<accession>A0AAV7XAF4</accession>
<evidence type="ECO:0000313" key="4">
    <source>
        <dbReference type="Proteomes" id="UP001075354"/>
    </source>
</evidence>
<dbReference type="EMBL" id="JAPTSV010000014">
    <property type="protein sequence ID" value="KAJ1520799.1"/>
    <property type="molecule type" value="Genomic_DNA"/>
</dbReference>
<dbReference type="PANTHER" id="PTHR44927">
    <property type="entry name" value="FK506-BINDING PROTEIN 15"/>
    <property type="match status" value="1"/>
</dbReference>
<dbReference type="AlphaFoldDB" id="A0AAV7XAF4"/>
<feature type="compositionally biased region" description="Low complexity" evidence="1">
    <location>
        <begin position="56"/>
        <end position="69"/>
    </location>
</feature>
<gene>
    <name evidence="3" type="ORF">ONE63_003890</name>
</gene>
<name>A0AAV7XAF4_9NEOP</name>
<feature type="region of interest" description="Disordered" evidence="1">
    <location>
        <begin position="34"/>
        <end position="69"/>
    </location>
</feature>
<keyword evidence="4" id="KW-1185">Reference proteome</keyword>
<feature type="region of interest" description="Disordered" evidence="1">
    <location>
        <begin position="294"/>
        <end position="335"/>
    </location>
</feature>
<feature type="compositionally biased region" description="Low complexity" evidence="1">
    <location>
        <begin position="404"/>
        <end position="418"/>
    </location>
</feature>
<evidence type="ECO:0000256" key="1">
    <source>
        <dbReference type="SAM" id="MobiDB-lite"/>
    </source>
</evidence>
<dbReference type="PANTHER" id="PTHR44927:SF1">
    <property type="entry name" value="FK506-BINDING PROTEIN 15"/>
    <property type="match status" value="1"/>
</dbReference>
<reference evidence="3" key="1">
    <citation type="submission" date="2022-12" db="EMBL/GenBank/DDBJ databases">
        <title>Chromosome-level genome assembly of the bean flower thrips Megalurothrips usitatus.</title>
        <authorList>
            <person name="Ma L."/>
            <person name="Liu Q."/>
            <person name="Li H."/>
            <person name="Cai W."/>
        </authorList>
    </citation>
    <scope>NUCLEOTIDE SEQUENCE</scope>
    <source>
        <strain evidence="3">Cailab_2022a</strain>
    </source>
</reference>
<feature type="domain" description="FK506-binding protein 15-like" evidence="2">
    <location>
        <begin position="531"/>
        <end position="752"/>
    </location>
</feature>
<sequence>MFGGIDDDDLDFNPAAGSKLASLFGLERSPEKGNASLTYTAPKQPKHHMNDDSVSTKKSSSGGSAPTSAASNKLSLIIVKAVTSFKLEDGNYNPQGKLGLALLGNSATRLFQLLLYKGKQQQITSVRITPHFQFTVQPHLYASFYDDRTQNWSIMFENKDDAVEFATQVAVARYRSGGAGEESIVTQELLPGSGNCFSEGETIELKLAAQPLSVDSVQVVDLKQCTIECTLSHKLVSSGWAAGLLGAAPGALRVVLIPLSISVPWFATQRNSPLLVEASISSSRRAEVENFKEVRVNESKKHSAPASGAESAVDSGTEDASVRARGASIKEALTNSPRTNKASIISRMARMGQATLPLKGAVVCNPSDSEETEEDSSNHSNTKPPLKARPTKSRTGSSVARQQSTNSPSSPTSDTGGISTTAVSVVQAPIHWNQQQTVSRSGSDGSVMHIMSPEGQLVAVNAQPLVASTVMTPTDPTPHLSMFLSEARMQNAEMRMYLNKFNDKMDQLMTKVDNLPSSTGPSPSASSGMGLEPNVLLSSIEKLVSDNKSLQTEVAEKNKRLDEQNERIFSLLNTNSNSLLELKQLHEQKQQSQEQEQKKQEEQSQLIQKMREEKASLGNQLTSLQNQLITVQELVQALQKSNSDLSQELDATRCRLQEKEKSIREINSNGQKCEIDGQIETLNAALEMQKSENLQLKDQIKREQSQYDSERKSADERCSNLQALHKTELTEMKDQISKQADHYKKIICNLEEKCKDFSGKLHVESKQPTANSPPSLEHLITEVKILLNTLHKGLNQQFIQGHMYDGVEIKKVISFLVKKEALQFVAKLERENSPPKDLSGEIEKGSTKCGLLESSSAISSVEDDLSKKAARKSSNASSHAASESSVGTTEAVDTTTSVHGDTVTLPDVKKDQDASYDSVSTVLPILF</sequence>
<protein>
    <recommendedName>
        <fullName evidence="2">FK506-binding protein 15-like domain-containing protein</fullName>
    </recommendedName>
</protein>
<proteinExistence type="predicted"/>
<organism evidence="3 4">
    <name type="scientific">Megalurothrips usitatus</name>
    <name type="common">bean blossom thrips</name>
    <dbReference type="NCBI Taxonomy" id="439358"/>
    <lineage>
        <taxon>Eukaryota</taxon>
        <taxon>Metazoa</taxon>
        <taxon>Ecdysozoa</taxon>
        <taxon>Arthropoda</taxon>
        <taxon>Hexapoda</taxon>
        <taxon>Insecta</taxon>
        <taxon>Pterygota</taxon>
        <taxon>Neoptera</taxon>
        <taxon>Paraneoptera</taxon>
        <taxon>Thysanoptera</taxon>
        <taxon>Terebrantia</taxon>
        <taxon>Thripoidea</taxon>
        <taxon>Thripidae</taxon>
        <taxon>Megalurothrips</taxon>
    </lineage>
</organism>
<dbReference type="InterPro" id="IPR056598">
    <property type="entry name" value="FKBP-15_dom"/>
</dbReference>
<feature type="compositionally biased region" description="Low complexity" evidence="1">
    <location>
        <begin position="872"/>
        <end position="885"/>
    </location>
</feature>
<feature type="region of interest" description="Disordered" evidence="1">
    <location>
        <begin position="863"/>
        <end position="917"/>
    </location>
</feature>
<feature type="compositionally biased region" description="Basic and acidic residues" evidence="1">
    <location>
        <begin position="586"/>
        <end position="602"/>
    </location>
</feature>
<feature type="compositionally biased region" description="Polar residues" evidence="1">
    <location>
        <begin position="393"/>
        <end position="403"/>
    </location>
</feature>
<feature type="compositionally biased region" description="Polar residues" evidence="1">
    <location>
        <begin position="886"/>
        <end position="899"/>
    </location>
</feature>
<dbReference type="Proteomes" id="UP001075354">
    <property type="component" value="Chromosome 14"/>
</dbReference>